<dbReference type="CDD" id="cd00756">
    <property type="entry name" value="MoaE"/>
    <property type="match status" value="1"/>
</dbReference>
<protein>
    <submittedName>
        <fullName evidence="1">Molybdopterin synthase subunit MoaE</fullName>
    </submittedName>
</protein>
<dbReference type="PANTHER" id="PTHR23404">
    <property type="entry name" value="MOLYBDOPTERIN SYNTHASE RELATED"/>
    <property type="match status" value="1"/>
</dbReference>
<dbReference type="Gene3D" id="3.90.1170.40">
    <property type="entry name" value="Molybdopterin biosynthesis MoaE subunit"/>
    <property type="match status" value="1"/>
</dbReference>
<dbReference type="InterPro" id="IPR036563">
    <property type="entry name" value="MoaE_sf"/>
</dbReference>
<evidence type="ECO:0000313" key="1">
    <source>
        <dbReference type="EMBL" id="SSA33165.1"/>
    </source>
</evidence>
<dbReference type="Proteomes" id="UP000250028">
    <property type="component" value="Unassembled WGS sequence"/>
</dbReference>
<proteinExistence type="predicted"/>
<organism evidence="1 2">
    <name type="scientific">Branchiibius hedensis</name>
    <dbReference type="NCBI Taxonomy" id="672460"/>
    <lineage>
        <taxon>Bacteria</taxon>
        <taxon>Bacillati</taxon>
        <taxon>Actinomycetota</taxon>
        <taxon>Actinomycetes</taxon>
        <taxon>Micrococcales</taxon>
        <taxon>Dermacoccaceae</taxon>
        <taxon>Branchiibius</taxon>
    </lineage>
</organism>
<keyword evidence="2" id="KW-1185">Reference proteome</keyword>
<gene>
    <name evidence="1" type="ORF">SAMN04489750_0437</name>
</gene>
<dbReference type="SUPFAM" id="SSF54690">
    <property type="entry name" value="Molybdopterin synthase subunit MoaE"/>
    <property type="match status" value="1"/>
</dbReference>
<dbReference type="Pfam" id="PF02391">
    <property type="entry name" value="MoaE"/>
    <property type="match status" value="1"/>
</dbReference>
<dbReference type="GO" id="GO:0006777">
    <property type="term" value="P:Mo-molybdopterin cofactor biosynthetic process"/>
    <property type="evidence" value="ECO:0007669"/>
    <property type="project" value="InterPro"/>
</dbReference>
<dbReference type="EMBL" id="UESZ01000001">
    <property type="protein sequence ID" value="SSA33165.1"/>
    <property type="molecule type" value="Genomic_DNA"/>
</dbReference>
<dbReference type="InterPro" id="IPR003448">
    <property type="entry name" value="Mopterin_biosynth_MoaE"/>
</dbReference>
<sequence length="139" mass="14353">MEPRVRLAAISAEPIDVGSVIEAVGDPHAGGTGVFVGHVRAQDGGRDVSGLAYEAHPSAADVLAQVIEDVLTEPIIAAAAVHRTGQLVVGDVAVVVAVSSAHRGDALSVCTALIDTIKTQVPIWKRQAFDDGETEWVGL</sequence>
<dbReference type="AlphaFoldDB" id="A0A2Y8ZMK4"/>
<dbReference type="OrthoDB" id="9794429at2"/>
<evidence type="ECO:0000313" key="2">
    <source>
        <dbReference type="Proteomes" id="UP000250028"/>
    </source>
</evidence>
<name>A0A2Y8ZMK4_9MICO</name>
<reference evidence="2" key="1">
    <citation type="submission" date="2016-10" db="EMBL/GenBank/DDBJ databases">
        <authorList>
            <person name="Varghese N."/>
            <person name="Submissions S."/>
        </authorList>
    </citation>
    <scope>NUCLEOTIDE SEQUENCE [LARGE SCALE GENOMIC DNA]</scope>
    <source>
        <strain evidence="2">DSM 22951</strain>
    </source>
</reference>
<accession>A0A2Y8ZMK4</accession>